<keyword evidence="7" id="KW-1185">Reference proteome</keyword>
<keyword evidence="4" id="KW-0732">Signal</keyword>
<dbReference type="WBParaSite" id="SBAD_0000590601-mRNA-1">
    <property type="protein sequence ID" value="SBAD_0000590601-mRNA-1"/>
    <property type="gene ID" value="SBAD_0000590601"/>
</dbReference>
<evidence type="ECO:0000313" key="8">
    <source>
        <dbReference type="WBParaSite" id="SBAD_0000590601-mRNA-1"/>
    </source>
</evidence>
<feature type="chain" id="PRO_5043140204" evidence="4">
    <location>
        <begin position="20"/>
        <end position="469"/>
    </location>
</feature>
<dbReference type="GO" id="GO:0016405">
    <property type="term" value="F:CoA-ligase activity"/>
    <property type="evidence" value="ECO:0007669"/>
    <property type="project" value="TreeGrafter"/>
</dbReference>
<evidence type="ECO:0000313" key="7">
    <source>
        <dbReference type="Proteomes" id="UP000270296"/>
    </source>
</evidence>
<dbReference type="GO" id="GO:0005777">
    <property type="term" value="C:peroxisome"/>
    <property type="evidence" value="ECO:0007669"/>
    <property type="project" value="UniProtKB-SubCell"/>
</dbReference>
<evidence type="ECO:0000259" key="5">
    <source>
        <dbReference type="Pfam" id="PF00501"/>
    </source>
</evidence>
<dbReference type="Gene3D" id="2.30.38.10">
    <property type="entry name" value="Luciferase, Domain 3"/>
    <property type="match status" value="1"/>
</dbReference>
<feature type="transmembrane region" description="Helical" evidence="3">
    <location>
        <begin position="236"/>
        <end position="254"/>
    </location>
</feature>
<evidence type="ECO:0000256" key="3">
    <source>
        <dbReference type="SAM" id="Phobius"/>
    </source>
</evidence>
<accession>A0A183IPY4</accession>
<reference evidence="8" key="1">
    <citation type="submission" date="2016-06" db="UniProtKB">
        <authorList>
            <consortium name="WormBaseParasite"/>
        </authorList>
    </citation>
    <scope>IDENTIFICATION</scope>
</reference>
<evidence type="ECO:0000313" key="6">
    <source>
        <dbReference type="EMBL" id="VDP07984.1"/>
    </source>
</evidence>
<feature type="domain" description="AMP-dependent synthetase/ligase" evidence="5">
    <location>
        <begin position="43"/>
        <end position="388"/>
    </location>
</feature>
<dbReference type="InterPro" id="IPR000873">
    <property type="entry name" value="AMP-dep_synth/lig_dom"/>
</dbReference>
<dbReference type="PANTHER" id="PTHR24096">
    <property type="entry name" value="LONG-CHAIN-FATTY-ACID--COA LIGASE"/>
    <property type="match status" value="1"/>
</dbReference>
<proteinExistence type="predicted"/>
<keyword evidence="3" id="KW-1133">Transmembrane helix</keyword>
<dbReference type="SUPFAM" id="SSF56801">
    <property type="entry name" value="Acetyl-CoA synthetase-like"/>
    <property type="match status" value="1"/>
</dbReference>
<keyword evidence="3" id="KW-0812">Transmembrane</keyword>
<dbReference type="Pfam" id="PF00501">
    <property type="entry name" value="AMP-binding"/>
    <property type="match status" value="1"/>
</dbReference>
<name>A0A183IPY4_9BILA</name>
<dbReference type="OrthoDB" id="10253869at2759"/>
<feature type="signal peptide" evidence="4">
    <location>
        <begin position="1"/>
        <end position="19"/>
    </location>
</feature>
<gene>
    <name evidence="6" type="ORF">SBAD_LOCUS5681</name>
</gene>
<keyword evidence="3" id="KW-0472">Membrane</keyword>
<dbReference type="PANTHER" id="PTHR24096:SF422">
    <property type="entry name" value="BCDNA.GH02901"/>
    <property type="match status" value="1"/>
</dbReference>
<keyword evidence="2" id="KW-0576">Peroxisome</keyword>
<protein>
    <submittedName>
        <fullName evidence="8">AMP-binding domain-containing protein</fullName>
    </submittedName>
</protein>
<dbReference type="Proteomes" id="UP000270296">
    <property type="component" value="Unassembled WGS sequence"/>
</dbReference>
<organism evidence="8">
    <name type="scientific">Soboliphyme baturini</name>
    <dbReference type="NCBI Taxonomy" id="241478"/>
    <lineage>
        <taxon>Eukaryota</taxon>
        <taxon>Metazoa</taxon>
        <taxon>Ecdysozoa</taxon>
        <taxon>Nematoda</taxon>
        <taxon>Enoplea</taxon>
        <taxon>Dorylaimia</taxon>
        <taxon>Dioctophymatida</taxon>
        <taxon>Dioctophymatoidea</taxon>
        <taxon>Soboliphymatidae</taxon>
        <taxon>Soboliphyme</taxon>
    </lineage>
</organism>
<dbReference type="EMBL" id="UZAM01009168">
    <property type="protein sequence ID" value="VDP07984.1"/>
    <property type="molecule type" value="Genomic_DNA"/>
</dbReference>
<evidence type="ECO:0000256" key="4">
    <source>
        <dbReference type="SAM" id="SignalP"/>
    </source>
</evidence>
<sequence>MPPCVLCLLICFIHDRSNGGPDIPLAVVPVHQLVLDHLRKHDPEGICMVPWKTYTFRQFLCHTISSANYLHHIGLRKETVVALVLPNCPEFATCLLAIFADGGIATCLSPAFTTGKLQQSFDDPRFSFQFKFLKLCFLFKEIITVDPCDFGAYGDSIRLSEMDFDFGGEQLLASVSFDCKKDLCICPLSSGTTLHPKAVKLSHYNVASMIQSIRLFRAEKITLPVKGFNIICFLPFYHIYGTVIFLVGLLRGFVMITMEEFKSELFLNLIQTYKVMCQFLFVVPPILNFLVRHPLVKKFDISSVKTILVAAAPFGKEESGYLAYGLTEISGASHIMPAVPVSKLRHGSCGVLLPNFECKVRELSGKTRNAMERGEICLRGPACCLGYFGNEGATEQLIDSEGWLHTGDVGYFDEDGYYFIVDRIKDMIKIKGFQVFNISLRNELLHMKHIADAKQFLPDFTAFIPRSDR</sequence>
<evidence type="ECO:0000256" key="1">
    <source>
        <dbReference type="ARBA" id="ARBA00004275"/>
    </source>
</evidence>
<dbReference type="Gene3D" id="3.40.50.980">
    <property type="match status" value="2"/>
</dbReference>
<dbReference type="AlphaFoldDB" id="A0A183IPY4"/>
<comment type="subcellular location">
    <subcellularLocation>
        <location evidence="1">Peroxisome</location>
    </subcellularLocation>
</comment>
<evidence type="ECO:0000256" key="2">
    <source>
        <dbReference type="ARBA" id="ARBA00023140"/>
    </source>
</evidence>
<reference evidence="6 7" key="2">
    <citation type="submission" date="2018-11" db="EMBL/GenBank/DDBJ databases">
        <authorList>
            <consortium name="Pathogen Informatics"/>
        </authorList>
    </citation>
    <scope>NUCLEOTIDE SEQUENCE [LARGE SCALE GENOMIC DNA]</scope>
</reference>
<feature type="transmembrane region" description="Helical" evidence="3">
    <location>
        <begin position="266"/>
        <end position="287"/>
    </location>
</feature>